<dbReference type="HOGENOM" id="CLU_2275186_0_0_5"/>
<protein>
    <submittedName>
        <fullName evidence="1">Uncharacterized protein</fullName>
    </submittedName>
</protein>
<dbReference type="Proteomes" id="UP000031368">
    <property type="component" value="Plasmid pRgalR602a"/>
</dbReference>
<dbReference type="KEGG" id="rga:RGR602_PA00158"/>
<name>A0A0B4XA71_9HYPH</name>
<organism evidence="1 2">
    <name type="scientific">Rhizobium gallicum bv. gallicum R602sp</name>
    <dbReference type="NCBI Taxonomy" id="1041138"/>
    <lineage>
        <taxon>Bacteria</taxon>
        <taxon>Pseudomonadati</taxon>
        <taxon>Pseudomonadota</taxon>
        <taxon>Alphaproteobacteria</taxon>
        <taxon>Hyphomicrobiales</taxon>
        <taxon>Rhizobiaceae</taxon>
        <taxon>Rhizobium/Agrobacterium group</taxon>
        <taxon>Rhizobium</taxon>
    </lineage>
</organism>
<evidence type="ECO:0000313" key="2">
    <source>
        <dbReference type="Proteomes" id="UP000031368"/>
    </source>
</evidence>
<proteinExistence type="predicted"/>
<keyword evidence="1" id="KW-0614">Plasmid</keyword>
<geneLocation type="plasmid" evidence="1 2">
    <name>pRgalR602a</name>
</geneLocation>
<reference evidence="1 2" key="1">
    <citation type="submission" date="2013-11" db="EMBL/GenBank/DDBJ databases">
        <title>Complete genome sequence of Rhizobium gallicum bv. gallicum R602.</title>
        <authorList>
            <person name="Bustos P."/>
            <person name="Santamaria R.I."/>
            <person name="Lozano L."/>
            <person name="Acosta J.L."/>
            <person name="Ormeno-Orrillo E."/>
            <person name="Rogel M.A."/>
            <person name="Romero D."/>
            <person name="Cevallos M.A."/>
            <person name="Martinez-Romero E."/>
            <person name="Gonzalez V."/>
        </authorList>
    </citation>
    <scope>NUCLEOTIDE SEQUENCE [LARGE SCALE GENOMIC DNA]</scope>
    <source>
        <strain evidence="1 2">R602</strain>
        <plasmid evidence="1 2">pRgalR602a</plasmid>
    </source>
</reference>
<keyword evidence="2" id="KW-1185">Reference proteome</keyword>
<dbReference type="EMBL" id="CP006878">
    <property type="protein sequence ID" value="AJD43503.1"/>
    <property type="molecule type" value="Genomic_DNA"/>
</dbReference>
<gene>
    <name evidence="1" type="ORF">RGR602_PA00158</name>
</gene>
<accession>A0A0B4XA71</accession>
<evidence type="ECO:0000313" key="1">
    <source>
        <dbReference type="EMBL" id="AJD43503.1"/>
    </source>
</evidence>
<dbReference type="AlphaFoldDB" id="A0A0B4XA71"/>
<sequence length="102" mass="11125">MHRAYLATDFGFDCIGKVSSGRSRTIELHVHFNEHRSTNDLARTCDSSIESIGFGVPRCFGHQIPLAFSEFGRTLGSLTAGRGSHPNIGKIIADFLGCLIVM</sequence>